<keyword evidence="7" id="KW-0690">Ribosome biogenesis</keyword>
<evidence type="ECO:0000256" key="15">
    <source>
        <dbReference type="ARBA" id="ARBA00022842"/>
    </source>
</evidence>
<evidence type="ECO:0000256" key="4">
    <source>
        <dbReference type="ARBA" id="ARBA00012513"/>
    </source>
</evidence>
<evidence type="ECO:0000256" key="1">
    <source>
        <dbReference type="ARBA" id="ARBA00001946"/>
    </source>
</evidence>
<reference evidence="20 21" key="1">
    <citation type="submission" date="2016-02" db="EMBL/GenBank/DDBJ databases">
        <title>Genome analysis of coral dinoflagellate symbionts highlights evolutionary adaptations to a symbiotic lifestyle.</title>
        <authorList>
            <person name="Aranda M."/>
            <person name="Li Y."/>
            <person name="Liew Y.J."/>
            <person name="Baumgarten S."/>
            <person name="Simakov O."/>
            <person name="Wilson M."/>
            <person name="Piel J."/>
            <person name="Ashoor H."/>
            <person name="Bougouffa S."/>
            <person name="Bajic V.B."/>
            <person name="Ryu T."/>
            <person name="Ravasi T."/>
            <person name="Bayer T."/>
            <person name="Micklem G."/>
            <person name="Kim H."/>
            <person name="Bhak J."/>
            <person name="Lajeunesse T.C."/>
            <person name="Voolstra C.R."/>
        </authorList>
    </citation>
    <scope>NUCLEOTIDE SEQUENCE [LARGE SCALE GENOMIC DNA]</scope>
    <source>
        <strain evidence="20 21">CCMP2467</strain>
    </source>
</reference>
<comment type="cofactor">
    <cofactor evidence="1">
        <name>Mg(2+)</name>
        <dbReference type="ChEBI" id="CHEBI:18420"/>
    </cofactor>
</comment>
<dbReference type="SUPFAM" id="SSF53098">
    <property type="entry name" value="Ribonuclease H-like"/>
    <property type="match status" value="1"/>
</dbReference>
<keyword evidence="21" id="KW-1185">Reference proteome</keyword>
<evidence type="ECO:0000256" key="16">
    <source>
        <dbReference type="ARBA" id="ARBA00047899"/>
    </source>
</evidence>
<dbReference type="InterPro" id="IPR036397">
    <property type="entry name" value="RNaseH_sf"/>
</dbReference>
<evidence type="ECO:0000256" key="17">
    <source>
        <dbReference type="ARBA" id="ARBA00048679"/>
    </source>
</evidence>
<evidence type="ECO:0000256" key="3">
    <source>
        <dbReference type="ARBA" id="ARBA00009196"/>
    </source>
</evidence>
<comment type="caution">
    <text evidence="20">The sequence shown here is derived from an EMBL/GenBank/DDBJ whole genome shotgun (WGS) entry which is preliminary data.</text>
</comment>
<gene>
    <name evidence="20" type="primary">RIOK1</name>
    <name evidence="20" type="ORF">AK812_SmicGene27797</name>
</gene>
<keyword evidence="14" id="KW-0067">ATP-binding</keyword>
<keyword evidence="6" id="KW-0963">Cytoplasm</keyword>
<dbReference type="Pfam" id="PF01163">
    <property type="entry name" value="RIO1"/>
    <property type="match status" value="1"/>
</dbReference>
<evidence type="ECO:0000256" key="8">
    <source>
        <dbReference type="ARBA" id="ARBA00022527"/>
    </source>
</evidence>
<evidence type="ECO:0000256" key="9">
    <source>
        <dbReference type="ARBA" id="ARBA00022679"/>
    </source>
</evidence>
<dbReference type="InterPro" id="IPR051272">
    <property type="entry name" value="RIO-type_Ser/Thr_kinase"/>
</dbReference>
<evidence type="ECO:0000256" key="10">
    <source>
        <dbReference type="ARBA" id="ARBA00022723"/>
    </source>
</evidence>
<evidence type="ECO:0000256" key="5">
    <source>
        <dbReference type="ARBA" id="ARBA00016038"/>
    </source>
</evidence>
<dbReference type="GO" id="GO:0004674">
    <property type="term" value="F:protein serine/threonine kinase activity"/>
    <property type="evidence" value="ECO:0007669"/>
    <property type="project" value="UniProtKB-KW"/>
</dbReference>
<dbReference type="GO" id="GO:0042254">
    <property type="term" value="P:ribosome biogenesis"/>
    <property type="evidence" value="ECO:0007669"/>
    <property type="project" value="UniProtKB-KW"/>
</dbReference>
<keyword evidence="12 20" id="KW-0418">Kinase</keyword>
<dbReference type="InterPro" id="IPR011009">
    <property type="entry name" value="Kinase-like_dom_sf"/>
</dbReference>
<evidence type="ECO:0000256" key="12">
    <source>
        <dbReference type="ARBA" id="ARBA00022777"/>
    </source>
</evidence>
<dbReference type="CDD" id="cd05147">
    <property type="entry name" value="RIO1_euk"/>
    <property type="match status" value="1"/>
</dbReference>
<dbReference type="GO" id="GO:0005524">
    <property type="term" value="F:ATP binding"/>
    <property type="evidence" value="ECO:0007669"/>
    <property type="project" value="UniProtKB-KW"/>
</dbReference>
<dbReference type="OrthoDB" id="205248at2759"/>
<evidence type="ECO:0000256" key="18">
    <source>
        <dbReference type="ARBA" id="ARBA00068838"/>
    </source>
</evidence>
<dbReference type="Gene3D" id="1.10.510.10">
    <property type="entry name" value="Transferase(Phosphotransferase) domain 1"/>
    <property type="match status" value="1"/>
</dbReference>
<dbReference type="EMBL" id="LSRX01000702">
    <property type="protein sequence ID" value="OLP90612.1"/>
    <property type="molecule type" value="Genomic_DNA"/>
</dbReference>
<evidence type="ECO:0000313" key="20">
    <source>
        <dbReference type="EMBL" id="OLP90612.1"/>
    </source>
</evidence>
<sequence>MEMHTCTPECDEVLDADLLTLSRQRSPKPAVRQRSLKGDAPERRVSFDHERLCEVIQFVPSSPMRRGWNSEDEYDGDTDKSALTQGRIWETISASVAKVLGLESHEEIPPCFTQALDVPTLVIEHDSGNCGGHKANHRCSGSTSEKEALAHLHLARLAENHEKVMTSLKHCLSASRNGLVVNCKALNTFFCFILKSVSNLHPQLRHGTVERVRCRVKHSLEVCFFMAGSREAPCEDVADASDAETEGSDFDEEVWDDYWSKPAGPARTDRNIAGTSTAAKQAVQRLQARVNFDPLPRAGSMSHAAQNSAVQSERKAAAFRNLGLTQDSRATVEQVLDSRTMHVLSKFLKRGLFDEIHGCISTGKEANVYYATSGDGIERAVKVYKTSILVFKDRARYVEGEFRFRQGYCKGNPRKMVAQWAEKEMRNLRRLAAVGIPCPEVVDVRQNVLVMEFLGHDGNAAPRLKDAEGLDASAWDQLYIDCAVLMRGMMQRCKLVHGDLSEYNMLHSDGKLYIIDVSQSVESDHPQALDFLKRDCVNVNNFFAKRTSTGAVPVKRLFDFVVTRELPRLGSAGSSDDAEAFKDCDCALSGMCDWPRDAFAVIPSLLILLNSVAVLLRKKQRPFLNVDGRELRARLCRDKVDKWSNCPTGKTPEAATFVVVRTFDWQQVIGCMPGVTMTSETPRLECTLLPWRVVCTAVSASDQLAAFFYRTATQSRWYARDHLLDFPEISETFSVDEPAFLDGFAFHEKDLTSQRAELYADVLALKLAHGSVALASDCASVVDRAMSLKPREYRYKDIVKFDNRDLWTAFLEDVHKRPNCNITFVNVGVHVQLFHEATQDSLNGPEYLMRANELAGRCAKRKAREAFVMNLQELKPWLKPFIQRAVDIQTHAVSMLLCLLGIP</sequence>
<keyword evidence="13" id="KW-0378">Hydrolase</keyword>
<evidence type="ECO:0000313" key="21">
    <source>
        <dbReference type="Proteomes" id="UP000186817"/>
    </source>
</evidence>
<comment type="catalytic activity">
    <reaction evidence="16">
        <text>L-threonyl-[protein] + ATP = O-phospho-L-threonyl-[protein] + ADP + H(+)</text>
        <dbReference type="Rhea" id="RHEA:46608"/>
        <dbReference type="Rhea" id="RHEA-COMP:11060"/>
        <dbReference type="Rhea" id="RHEA-COMP:11605"/>
        <dbReference type="ChEBI" id="CHEBI:15378"/>
        <dbReference type="ChEBI" id="CHEBI:30013"/>
        <dbReference type="ChEBI" id="CHEBI:30616"/>
        <dbReference type="ChEBI" id="CHEBI:61977"/>
        <dbReference type="ChEBI" id="CHEBI:456216"/>
        <dbReference type="EC" id="2.7.11.1"/>
    </reaction>
</comment>
<keyword evidence="15" id="KW-0460">Magnesium</keyword>
<evidence type="ECO:0000256" key="2">
    <source>
        <dbReference type="ARBA" id="ARBA00004496"/>
    </source>
</evidence>
<dbReference type="GO" id="GO:0005737">
    <property type="term" value="C:cytoplasm"/>
    <property type="evidence" value="ECO:0007669"/>
    <property type="project" value="UniProtKB-SubCell"/>
</dbReference>
<dbReference type="InterPro" id="IPR012337">
    <property type="entry name" value="RNaseH-like_sf"/>
</dbReference>
<feature type="domain" description="RIO kinase" evidence="19">
    <location>
        <begin position="325"/>
        <end position="563"/>
    </location>
</feature>
<evidence type="ECO:0000256" key="13">
    <source>
        <dbReference type="ARBA" id="ARBA00022801"/>
    </source>
</evidence>
<evidence type="ECO:0000256" key="14">
    <source>
        <dbReference type="ARBA" id="ARBA00022840"/>
    </source>
</evidence>
<dbReference type="PROSITE" id="PS01245">
    <property type="entry name" value="RIO1"/>
    <property type="match status" value="1"/>
</dbReference>
<evidence type="ECO:0000256" key="7">
    <source>
        <dbReference type="ARBA" id="ARBA00022517"/>
    </source>
</evidence>
<dbReference type="PANTHER" id="PTHR45723">
    <property type="entry name" value="SERINE/THREONINE-PROTEIN KINASE RIO1"/>
    <property type="match status" value="1"/>
</dbReference>
<dbReference type="GO" id="GO:0003676">
    <property type="term" value="F:nucleic acid binding"/>
    <property type="evidence" value="ECO:0007669"/>
    <property type="project" value="InterPro"/>
</dbReference>
<dbReference type="AlphaFoldDB" id="A0A1Q9D627"/>
<dbReference type="Gene3D" id="3.30.200.20">
    <property type="entry name" value="Phosphorylase Kinase, domain 1"/>
    <property type="match status" value="1"/>
</dbReference>
<dbReference type="InterPro" id="IPR018935">
    <property type="entry name" value="RIO_kinase_CS"/>
</dbReference>
<name>A0A1Q9D627_SYMMI</name>
<dbReference type="GO" id="GO:0046872">
    <property type="term" value="F:metal ion binding"/>
    <property type="evidence" value="ECO:0007669"/>
    <property type="project" value="UniProtKB-KW"/>
</dbReference>
<protein>
    <recommendedName>
        <fullName evidence="5">Serine/threonine-protein kinase RIO1</fullName>
        <ecNumber evidence="4">2.7.11.1</ecNumber>
    </recommendedName>
    <alternativeName>
        <fullName evidence="18">Serine/threonine-protein kinase rio1</fullName>
    </alternativeName>
</protein>
<dbReference type="FunFam" id="3.30.200.20:FF:000148">
    <property type="entry name" value="Serine/threonine-protein kinase RIO1"/>
    <property type="match status" value="1"/>
</dbReference>
<keyword evidence="8" id="KW-0723">Serine/threonine-protein kinase</keyword>
<dbReference type="SMART" id="SM00090">
    <property type="entry name" value="RIO"/>
    <property type="match status" value="1"/>
</dbReference>
<dbReference type="InterPro" id="IPR018934">
    <property type="entry name" value="RIO_dom"/>
</dbReference>
<keyword evidence="11" id="KW-0547">Nucleotide-binding</keyword>
<dbReference type="GO" id="GO:0016787">
    <property type="term" value="F:hydrolase activity"/>
    <property type="evidence" value="ECO:0007669"/>
    <property type="project" value="UniProtKB-KW"/>
</dbReference>
<comment type="catalytic activity">
    <reaction evidence="17">
        <text>L-seryl-[protein] + ATP = O-phospho-L-seryl-[protein] + ADP + H(+)</text>
        <dbReference type="Rhea" id="RHEA:17989"/>
        <dbReference type="Rhea" id="RHEA-COMP:9863"/>
        <dbReference type="Rhea" id="RHEA-COMP:11604"/>
        <dbReference type="ChEBI" id="CHEBI:15378"/>
        <dbReference type="ChEBI" id="CHEBI:29999"/>
        <dbReference type="ChEBI" id="CHEBI:30616"/>
        <dbReference type="ChEBI" id="CHEBI:83421"/>
        <dbReference type="ChEBI" id="CHEBI:456216"/>
        <dbReference type="EC" id="2.7.11.1"/>
    </reaction>
</comment>
<dbReference type="Gene3D" id="3.30.420.10">
    <property type="entry name" value="Ribonuclease H-like superfamily/Ribonuclease H"/>
    <property type="match status" value="1"/>
</dbReference>
<dbReference type="EC" id="2.7.11.1" evidence="4"/>
<proteinExistence type="inferred from homology"/>
<dbReference type="Proteomes" id="UP000186817">
    <property type="component" value="Unassembled WGS sequence"/>
</dbReference>
<accession>A0A1Q9D627</accession>
<keyword evidence="9" id="KW-0808">Transferase</keyword>
<comment type="similarity">
    <text evidence="3">Belongs to the protein kinase superfamily. RIO-type Ser/Thr kinase family.</text>
</comment>
<evidence type="ECO:0000259" key="19">
    <source>
        <dbReference type="SMART" id="SM00090"/>
    </source>
</evidence>
<evidence type="ECO:0000256" key="11">
    <source>
        <dbReference type="ARBA" id="ARBA00022741"/>
    </source>
</evidence>
<evidence type="ECO:0000256" key="6">
    <source>
        <dbReference type="ARBA" id="ARBA00022490"/>
    </source>
</evidence>
<dbReference type="InterPro" id="IPR000687">
    <property type="entry name" value="RIO_kinase"/>
</dbReference>
<dbReference type="SUPFAM" id="SSF56112">
    <property type="entry name" value="Protein kinase-like (PK-like)"/>
    <property type="match status" value="1"/>
</dbReference>
<organism evidence="20 21">
    <name type="scientific">Symbiodinium microadriaticum</name>
    <name type="common">Dinoflagellate</name>
    <name type="synonym">Zooxanthella microadriatica</name>
    <dbReference type="NCBI Taxonomy" id="2951"/>
    <lineage>
        <taxon>Eukaryota</taxon>
        <taxon>Sar</taxon>
        <taxon>Alveolata</taxon>
        <taxon>Dinophyceae</taxon>
        <taxon>Suessiales</taxon>
        <taxon>Symbiodiniaceae</taxon>
        <taxon>Symbiodinium</taxon>
    </lineage>
</organism>
<keyword evidence="10" id="KW-0479">Metal-binding</keyword>
<comment type="subcellular location">
    <subcellularLocation>
        <location evidence="2">Cytoplasm</location>
    </subcellularLocation>
</comment>